<name>A0A2X3KTA4_9ENTR</name>
<accession>A0A2X3KTA4</accession>
<evidence type="ECO:0000313" key="2">
    <source>
        <dbReference type="Proteomes" id="UP000251197"/>
    </source>
</evidence>
<sequence length="36" mass="3771">MATPETLTIIAMLKAKAGQQDNLKSRVESAGCAEPP</sequence>
<evidence type="ECO:0000313" key="1">
    <source>
        <dbReference type="EMBL" id="SQC90810.1"/>
    </source>
</evidence>
<proteinExistence type="predicted"/>
<protein>
    <submittedName>
        <fullName evidence="1">Uncharacterized protein</fullName>
    </submittedName>
</protein>
<gene>
    <name evidence="1" type="ORF">NCTC12120_03952</name>
</gene>
<dbReference type="Proteomes" id="UP000251197">
    <property type="component" value="Unassembled WGS sequence"/>
</dbReference>
<organism evidence="1 2">
    <name type="scientific">Cedecea neteri</name>
    <dbReference type="NCBI Taxonomy" id="158822"/>
    <lineage>
        <taxon>Bacteria</taxon>
        <taxon>Pseudomonadati</taxon>
        <taxon>Pseudomonadota</taxon>
        <taxon>Gammaproteobacteria</taxon>
        <taxon>Enterobacterales</taxon>
        <taxon>Enterobacteriaceae</taxon>
        <taxon>Cedecea</taxon>
    </lineage>
</organism>
<dbReference type="AlphaFoldDB" id="A0A2X3KTA4"/>
<reference evidence="1 2" key="1">
    <citation type="submission" date="2018-06" db="EMBL/GenBank/DDBJ databases">
        <authorList>
            <consortium name="Pathogen Informatics"/>
            <person name="Doyle S."/>
        </authorList>
    </citation>
    <scope>NUCLEOTIDE SEQUENCE [LARGE SCALE GENOMIC DNA]</scope>
    <source>
        <strain evidence="1 2">NCTC12120</strain>
    </source>
</reference>
<dbReference type="EMBL" id="UAVU01000005">
    <property type="protein sequence ID" value="SQC90810.1"/>
    <property type="molecule type" value="Genomic_DNA"/>
</dbReference>